<evidence type="ECO:0000313" key="3">
    <source>
        <dbReference type="EMBL" id="MQL71246.1"/>
    </source>
</evidence>
<proteinExistence type="predicted"/>
<dbReference type="InterPro" id="IPR011990">
    <property type="entry name" value="TPR-like_helical_dom_sf"/>
</dbReference>
<dbReference type="Proteomes" id="UP000652761">
    <property type="component" value="Unassembled WGS sequence"/>
</dbReference>
<dbReference type="PROSITE" id="PS51375">
    <property type="entry name" value="PPR"/>
    <property type="match status" value="8"/>
</dbReference>
<accession>A0A843TM03</accession>
<dbReference type="FunFam" id="1.25.40.10:FF:000073">
    <property type="entry name" value="Pentatricopeptide repeat-containing protein chloroplastic"/>
    <property type="match status" value="1"/>
</dbReference>
<comment type="caution">
    <text evidence="3">The sequence shown here is derived from an EMBL/GenBank/DDBJ whole genome shotgun (WGS) entry which is preliminary data.</text>
</comment>
<evidence type="ECO:0000256" key="1">
    <source>
        <dbReference type="ARBA" id="ARBA00022737"/>
    </source>
</evidence>
<dbReference type="EMBL" id="NMUH01000092">
    <property type="protein sequence ID" value="MQL71246.1"/>
    <property type="molecule type" value="Genomic_DNA"/>
</dbReference>
<dbReference type="InterPro" id="IPR046848">
    <property type="entry name" value="E_motif"/>
</dbReference>
<name>A0A843TM03_COLES</name>
<feature type="repeat" description="PPR" evidence="2">
    <location>
        <begin position="741"/>
        <end position="775"/>
    </location>
</feature>
<keyword evidence="4" id="KW-1185">Reference proteome</keyword>
<reference evidence="3" key="1">
    <citation type="submission" date="2017-07" db="EMBL/GenBank/DDBJ databases">
        <title>Taro Niue Genome Assembly and Annotation.</title>
        <authorList>
            <person name="Atibalentja N."/>
            <person name="Keating K."/>
            <person name="Fields C.J."/>
        </authorList>
    </citation>
    <scope>NUCLEOTIDE SEQUENCE</scope>
    <source>
        <strain evidence="3">Niue_2</strain>
        <tissue evidence="3">Leaf</tissue>
    </source>
</reference>
<evidence type="ECO:0000256" key="2">
    <source>
        <dbReference type="PROSITE-ProRule" id="PRU00708"/>
    </source>
</evidence>
<dbReference type="Pfam" id="PF20431">
    <property type="entry name" value="E_motif"/>
    <property type="match status" value="1"/>
</dbReference>
<dbReference type="GO" id="GO:0003723">
    <property type="term" value="F:RNA binding"/>
    <property type="evidence" value="ECO:0007669"/>
    <property type="project" value="InterPro"/>
</dbReference>
<dbReference type="InterPro" id="IPR002885">
    <property type="entry name" value="PPR_rpt"/>
</dbReference>
<feature type="repeat" description="PPR" evidence="2">
    <location>
        <begin position="339"/>
        <end position="373"/>
    </location>
</feature>
<dbReference type="GO" id="GO:0099402">
    <property type="term" value="P:plant organ development"/>
    <property type="evidence" value="ECO:0007669"/>
    <property type="project" value="UniProtKB-ARBA"/>
</dbReference>
<dbReference type="InterPro" id="IPR046960">
    <property type="entry name" value="PPR_At4g14850-like_plant"/>
</dbReference>
<feature type="repeat" description="PPR" evidence="2">
    <location>
        <begin position="877"/>
        <end position="911"/>
    </location>
</feature>
<feature type="repeat" description="PPR" evidence="2">
    <location>
        <begin position="842"/>
        <end position="876"/>
    </location>
</feature>
<feature type="repeat" description="PPR" evidence="2">
    <location>
        <begin position="643"/>
        <end position="677"/>
    </location>
</feature>
<organism evidence="3 4">
    <name type="scientific">Colocasia esculenta</name>
    <name type="common">Wild taro</name>
    <name type="synonym">Arum esculentum</name>
    <dbReference type="NCBI Taxonomy" id="4460"/>
    <lineage>
        <taxon>Eukaryota</taxon>
        <taxon>Viridiplantae</taxon>
        <taxon>Streptophyta</taxon>
        <taxon>Embryophyta</taxon>
        <taxon>Tracheophyta</taxon>
        <taxon>Spermatophyta</taxon>
        <taxon>Magnoliopsida</taxon>
        <taxon>Liliopsida</taxon>
        <taxon>Araceae</taxon>
        <taxon>Aroideae</taxon>
        <taxon>Colocasieae</taxon>
        <taxon>Colocasia</taxon>
    </lineage>
</organism>
<protein>
    <recommendedName>
        <fullName evidence="5">Pentatricopeptide repeat-containing protein</fullName>
    </recommendedName>
</protein>
<keyword evidence="1" id="KW-0677">Repeat</keyword>
<evidence type="ECO:0008006" key="5">
    <source>
        <dbReference type="Google" id="ProtNLM"/>
    </source>
</evidence>
<dbReference type="Pfam" id="PF01535">
    <property type="entry name" value="PPR"/>
    <property type="match status" value="9"/>
</dbReference>
<gene>
    <name evidence="3" type="ORF">Taro_003551</name>
</gene>
<dbReference type="Pfam" id="PF13041">
    <property type="entry name" value="PPR_2"/>
    <property type="match status" value="2"/>
</dbReference>
<dbReference type="FunFam" id="1.25.40.10:FF:000381">
    <property type="entry name" value="Pentatricopeptide repeat-containing protein"/>
    <property type="match status" value="1"/>
</dbReference>
<dbReference type="OrthoDB" id="1902039at2759"/>
<feature type="repeat" description="PPR" evidence="2">
    <location>
        <begin position="238"/>
        <end position="272"/>
    </location>
</feature>
<feature type="repeat" description="PPR" evidence="2">
    <location>
        <begin position="440"/>
        <end position="474"/>
    </location>
</feature>
<dbReference type="PANTHER" id="PTHR47926:SF544">
    <property type="entry name" value="PENTACOTRIPEPTIDE-REPEAT REGION OF PRORP DOMAIN-CONTAINING PROTEIN"/>
    <property type="match status" value="1"/>
</dbReference>
<dbReference type="NCBIfam" id="TIGR00756">
    <property type="entry name" value="PPR"/>
    <property type="match status" value="7"/>
</dbReference>
<evidence type="ECO:0000313" key="4">
    <source>
        <dbReference type="Proteomes" id="UP000652761"/>
    </source>
</evidence>
<dbReference type="AlphaFoldDB" id="A0A843TM03"/>
<dbReference type="FunFam" id="1.25.40.10:FF:000158">
    <property type="entry name" value="pentatricopeptide repeat-containing protein At2g33680"/>
    <property type="match status" value="1"/>
</dbReference>
<dbReference type="Gene3D" id="1.25.40.10">
    <property type="entry name" value="Tetratricopeptide repeat domain"/>
    <property type="match status" value="7"/>
</dbReference>
<dbReference type="PANTHER" id="PTHR47926">
    <property type="entry name" value="PENTATRICOPEPTIDE REPEAT-CONTAINING PROTEIN"/>
    <property type="match status" value="1"/>
</dbReference>
<feature type="repeat" description="PPR" evidence="2">
    <location>
        <begin position="542"/>
        <end position="576"/>
    </location>
</feature>
<sequence length="1043" mass="115876">MAASRCSLLRRCDPPGLVQPALCANGRLLASPSLYLPPFPSWGSRVVSHVLSCPPDHPENPHTISVRQGGDRVKLLRALRSCDRMDCLKKVQSLLIVGGLAEQEPVAKELIRACFRLEDTRVAVSVYGKVVRPTLYLQNLVLRCLADHGSYEQLLSLFRQSHHRVPGCCRSNHFTFPLVLKACAALSLHWAGREVHCAVLRTGCERNVVVQTALLAMYGKTGSAQLARRIFDEMPTRDLVSWNALLSSYSANGLNKEAVNVFRQICVGGFKPNVSSLVCIIPVCTRMGEFEIGKSFHGSAIKSGTFTSKSLTPTLISMYASCNDLSVCSKLFEILSERDVVSWNSMVSAYAQCHKSTEAFRTFRHMLRSNVNPDLLSFVSILPSCSDLDDDLYGESLHACGIKSGFANQISMITSLITMYAKLGNLDAARYLFSTMPKKRLLTWNSMISGCFLNGRSDLALTTFLDMLYAGVEPDTVSLVSVLSASCQLESFAGFGETAHAFILRRGYDSDLNVMNVLLAMYNDCGRHSLSVKLFHQMSARNLVSWNTLISGSAQTGYIGTSVSFFHQMLKQGCRFDVITLISILPILCGLEDLTIGMSFHGHSIKAGYDCDTNLSNALLSMYMNCGDLESGFMLFDHLSFKSVVSWNAVLTGLRNHKEFKETIIMFNQMQVDGWKPNTVTLLNILPICGNLLQGKSIHGYAFKNLNELEITLLTSIMYMYARFENLNTCFLLFESSDKRHVVVWNTIMSVLVQTKYVQRAVICFKEMLKIEIQPDPVSIMIVASASAQISSMRLSQCLTSYAVHNGFGSNIAVVNSLIDMHARCGNISMARELFDGLQVKDSRSWNTMINAYGLHGDGGMALSLFDQMQIFGIEPDEITFICILSACSHTGLVEKGRMLFKSMVERHHIVPRMEHYSCMIDLYSRTGNLDEAYDLVRQVPLNQASSLLESMLGACNHHCNINLGKEIARLLFKVDPGNSSAYVMLSNIYAAAGMWSDLDKVRPQLLTLLCGYHDRMQPAQCLLSHRPLLLALPFPWPLQPSL</sequence>
<dbReference type="GO" id="GO:0009451">
    <property type="term" value="P:RNA modification"/>
    <property type="evidence" value="ECO:0007669"/>
    <property type="project" value="InterPro"/>
</dbReference>
<dbReference type="FunFam" id="1.25.40.10:FF:000682">
    <property type="entry name" value="Pentatricopeptide repeat-containing protein At3g16610"/>
    <property type="match status" value="1"/>
</dbReference>